<evidence type="ECO:0000313" key="1">
    <source>
        <dbReference type="EMBL" id="OCX68178.1"/>
    </source>
</evidence>
<dbReference type="Proteomes" id="UP000095008">
    <property type="component" value="Unassembled WGS sequence"/>
</dbReference>
<keyword evidence="2" id="KW-1185">Reference proteome</keyword>
<accession>A0A1C2HWP7</accession>
<dbReference type="EMBL" id="LWRY01000274">
    <property type="protein sequence ID" value="OCX68178.1"/>
    <property type="molecule type" value="Genomic_DNA"/>
</dbReference>
<dbReference type="AlphaFoldDB" id="A0A1C2HWP7"/>
<reference evidence="1" key="1">
    <citation type="journal article" date="2016" name="Int. J. Mol. Sci.">
        <title>Comparative genomics of the extreme acidophile Acidithiobacillus thiooxidans reveals intraspecific divergence and niche adaptation.</title>
        <authorList>
            <person name="Zhang X."/>
            <person name="Feng X."/>
            <person name="Tao J."/>
            <person name="Ma L."/>
            <person name="Xiao Y."/>
            <person name="Liang Y."/>
            <person name="Liu X."/>
            <person name="Yin H."/>
        </authorList>
    </citation>
    <scope>NUCLEOTIDE SEQUENCE [LARGE SCALE GENOMIC DNA]</scope>
    <source>
        <strain evidence="1">DXS-W</strain>
    </source>
</reference>
<comment type="caution">
    <text evidence="1">The sequence shown here is derived from an EMBL/GenBank/DDBJ whole genome shotgun (WGS) entry which is preliminary data.</text>
</comment>
<sequence length="114" mass="13026">MPRREYCQVAASADRDIWVSAYAAWYRHFLAMQPVTDRLCEKWARNMVENTLVHFHQRNDQQEIVQIAMQNLGSAGAGATLAQYTGERQAVVALARIIDDESQREPEPGQMSLF</sequence>
<dbReference type="RefSeq" id="WP_031569007.1">
    <property type="nucleotide sequence ID" value="NZ_JABBDW010000325.1"/>
</dbReference>
<name>A0A1C2HWP7_ACITH</name>
<evidence type="ECO:0000313" key="2">
    <source>
        <dbReference type="Proteomes" id="UP000095008"/>
    </source>
</evidence>
<proteinExistence type="predicted"/>
<gene>
    <name evidence="1" type="ORF">A6M23_18775</name>
</gene>
<dbReference type="GeneID" id="60696794"/>
<organism evidence="1 2">
    <name type="scientific">Acidithiobacillus thiooxidans</name>
    <name type="common">Thiobacillus thiooxidans</name>
    <dbReference type="NCBI Taxonomy" id="930"/>
    <lineage>
        <taxon>Bacteria</taxon>
        <taxon>Pseudomonadati</taxon>
        <taxon>Pseudomonadota</taxon>
        <taxon>Acidithiobacillia</taxon>
        <taxon>Acidithiobacillales</taxon>
        <taxon>Acidithiobacillaceae</taxon>
        <taxon>Acidithiobacillus</taxon>
    </lineage>
</organism>
<protein>
    <submittedName>
        <fullName evidence="1">Uncharacterized protein</fullName>
    </submittedName>
</protein>